<dbReference type="PROSITE" id="PS50102">
    <property type="entry name" value="RRM"/>
    <property type="match status" value="1"/>
</dbReference>
<dbReference type="SMR" id="V7ALG0"/>
<evidence type="ECO:0000313" key="7">
    <source>
        <dbReference type="EMBL" id="ESW06432.1"/>
    </source>
</evidence>
<keyword evidence="8" id="KW-1185">Reference proteome</keyword>
<dbReference type="Gramene" id="ESW06432">
    <property type="protein sequence ID" value="ESW06432"/>
    <property type="gene ID" value="PHAVU_010G047300g"/>
</dbReference>
<dbReference type="Proteomes" id="UP000000226">
    <property type="component" value="Chromosome 10"/>
</dbReference>
<feature type="region of interest" description="Disordered" evidence="5">
    <location>
        <begin position="707"/>
        <end position="732"/>
    </location>
</feature>
<evidence type="ECO:0000256" key="3">
    <source>
        <dbReference type="ARBA" id="ARBA00023187"/>
    </source>
</evidence>
<sequence length="732" mass="79901">MAEVKFFFTNFPHEYAERDMWKIFQRWGRVADVFILRRLNSGNRRFGFVSFQGVVDAHALERRLDAIWIGLWKLRVNLPKFRRKETLKPEVGGRRKHEQVRKTWRQKNQQRTFAQVVRDGDESASKKVQNASMDCFQVVVESTKWLEECFVGRLIELKNVMSIKESFMLCGFNSVKLRSLGEKFVLLSCDELGVLEKIVAGNKDLLDGIFESLVPWDASSVVDEKFVWVRCRCFETIGSLVGSLVEIDEATITREVVEFARLRVRIPIGSVEKLVKQVQINGKLCNVSFEEELEVPVAMQRLLDRQWGVVCEEESKASLVEFGGVGSVNSLDSELGEGLLDGEGGACKYNHCGKSQSMLGEVGAMCNSGVNLSNLDYDFSYFGNPIVFSKKLEESIKVSGAQSGGCAEKNIGLNDALISQEKEWFDDLICVGPILAQERHASRVGTESAVAAAATCVVTEELASVEAMRSAVVGGKEASRPIVVGGEEVSRPALVGCGSGGWSACLNGRLSPSDRGVRGAALSSGGVLYVDLSAAAGGSLVSTPSSAIGANSIDEVGRLGWSGDIGGCEGASMVNGREDEVGQQFSSAVADGRRSLNGSENKVSNPSYSINGVTRQMDGSFVSREFNCVPLVNFRGTGSQPRALLDVNVSRESYVPLSRSIDSAVQYGSRLNRLKNDNFEAARMWSIGKELGFSFIGDEEIVISKLKSSENRDSGKQKVVGKESSVSDDEGC</sequence>
<keyword evidence="4" id="KW-0694">RNA-binding</keyword>
<feature type="compositionally biased region" description="Basic and acidic residues" evidence="5">
    <location>
        <begin position="707"/>
        <end position="716"/>
    </location>
</feature>
<dbReference type="GO" id="GO:0006397">
    <property type="term" value="P:mRNA processing"/>
    <property type="evidence" value="ECO:0007669"/>
    <property type="project" value="UniProtKB-KW"/>
</dbReference>
<reference evidence="8" key="1">
    <citation type="journal article" date="2014" name="Nat. Genet.">
        <title>A reference genome for common bean and genome-wide analysis of dual domestications.</title>
        <authorList>
            <person name="Schmutz J."/>
            <person name="McClean P.E."/>
            <person name="Mamidi S."/>
            <person name="Wu G.A."/>
            <person name="Cannon S.B."/>
            <person name="Grimwood J."/>
            <person name="Jenkins J."/>
            <person name="Shu S."/>
            <person name="Song Q."/>
            <person name="Chavarro C."/>
            <person name="Torres-Torres M."/>
            <person name="Geffroy V."/>
            <person name="Moghaddam S.M."/>
            <person name="Gao D."/>
            <person name="Abernathy B."/>
            <person name="Barry K."/>
            <person name="Blair M."/>
            <person name="Brick M.A."/>
            <person name="Chovatia M."/>
            <person name="Gepts P."/>
            <person name="Goodstein D.M."/>
            <person name="Gonzales M."/>
            <person name="Hellsten U."/>
            <person name="Hyten D.L."/>
            <person name="Jia G."/>
            <person name="Kelly J.D."/>
            <person name="Kudrna D."/>
            <person name="Lee R."/>
            <person name="Richard M.M."/>
            <person name="Miklas P.N."/>
            <person name="Osorno J.M."/>
            <person name="Rodrigues J."/>
            <person name="Thareau V."/>
            <person name="Urrea C.A."/>
            <person name="Wang M."/>
            <person name="Yu Y."/>
            <person name="Zhang M."/>
            <person name="Wing R.A."/>
            <person name="Cregan P.B."/>
            <person name="Rokhsar D.S."/>
            <person name="Jackson S.A."/>
        </authorList>
    </citation>
    <scope>NUCLEOTIDE SEQUENCE [LARGE SCALE GENOMIC DNA]</scope>
    <source>
        <strain evidence="8">cv. G19833</strain>
    </source>
</reference>
<protein>
    <recommendedName>
        <fullName evidence="6">RRM domain-containing protein</fullName>
    </recommendedName>
</protein>
<evidence type="ECO:0000256" key="5">
    <source>
        <dbReference type="SAM" id="MobiDB-lite"/>
    </source>
</evidence>
<keyword evidence="2" id="KW-0747">Spliceosome</keyword>
<name>V7ALG0_PHAVU</name>
<dbReference type="CDD" id="cd00590">
    <property type="entry name" value="RRM_SF"/>
    <property type="match status" value="1"/>
</dbReference>
<dbReference type="AlphaFoldDB" id="V7ALG0"/>
<dbReference type="SMART" id="SM00360">
    <property type="entry name" value="RRM"/>
    <property type="match status" value="1"/>
</dbReference>
<dbReference type="OrthoDB" id="1418158at2759"/>
<dbReference type="GO" id="GO:0008380">
    <property type="term" value="P:RNA splicing"/>
    <property type="evidence" value="ECO:0007669"/>
    <property type="project" value="UniProtKB-KW"/>
</dbReference>
<organism evidence="7 8">
    <name type="scientific">Phaseolus vulgaris</name>
    <name type="common">Kidney bean</name>
    <name type="synonym">French bean</name>
    <dbReference type="NCBI Taxonomy" id="3885"/>
    <lineage>
        <taxon>Eukaryota</taxon>
        <taxon>Viridiplantae</taxon>
        <taxon>Streptophyta</taxon>
        <taxon>Embryophyta</taxon>
        <taxon>Tracheophyta</taxon>
        <taxon>Spermatophyta</taxon>
        <taxon>Magnoliopsida</taxon>
        <taxon>eudicotyledons</taxon>
        <taxon>Gunneridae</taxon>
        <taxon>Pentapetalae</taxon>
        <taxon>rosids</taxon>
        <taxon>fabids</taxon>
        <taxon>Fabales</taxon>
        <taxon>Fabaceae</taxon>
        <taxon>Papilionoideae</taxon>
        <taxon>50 kb inversion clade</taxon>
        <taxon>NPAAA clade</taxon>
        <taxon>indigoferoid/millettioid clade</taxon>
        <taxon>Phaseoleae</taxon>
        <taxon>Phaseolus</taxon>
    </lineage>
</organism>
<evidence type="ECO:0000256" key="2">
    <source>
        <dbReference type="ARBA" id="ARBA00022728"/>
    </source>
</evidence>
<feature type="domain" description="RRM" evidence="6">
    <location>
        <begin position="4"/>
        <end position="81"/>
    </location>
</feature>
<dbReference type="PANTHER" id="PTHR23147">
    <property type="entry name" value="SERINE/ARGININE RICH SPLICING FACTOR"/>
    <property type="match status" value="1"/>
</dbReference>
<dbReference type="InterPro" id="IPR012677">
    <property type="entry name" value="Nucleotide-bd_a/b_plait_sf"/>
</dbReference>
<dbReference type="GO" id="GO:0003723">
    <property type="term" value="F:RNA binding"/>
    <property type="evidence" value="ECO:0007669"/>
    <property type="project" value="UniProtKB-UniRule"/>
</dbReference>
<dbReference type="EMBL" id="CM002297">
    <property type="protein sequence ID" value="ESW06432.1"/>
    <property type="molecule type" value="Genomic_DNA"/>
</dbReference>
<gene>
    <name evidence="7" type="ORF">PHAVU_010G047300g</name>
</gene>
<evidence type="ECO:0000259" key="6">
    <source>
        <dbReference type="PROSITE" id="PS50102"/>
    </source>
</evidence>
<evidence type="ECO:0000256" key="1">
    <source>
        <dbReference type="ARBA" id="ARBA00022664"/>
    </source>
</evidence>
<keyword evidence="3" id="KW-0508">mRNA splicing</keyword>
<dbReference type="InterPro" id="IPR050907">
    <property type="entry name" value="SRSF"/>
</dbReference>
<dbReference type="InterPro" id="IPR035979">
    <property type="entry name" value="RBD_domain_sf"/>
</dbReference>
<evidence type="ECO:0000256" key="4">
    <source>
        <dbReference type="PROSITE-ProRule" id="PRU00176"/>
    </source>
</evidence>
<keyword evidence="1" id="KW-0507">mRNA processing</keyword>
<dbReference type="SUPFAM" id="SSF54928">
    <property type="entry name" value="RNA-binding domain, RBD"/>
    <property type="match status" value="1"/>
</dbReference>
<dbReference type="Gene3D" id="3.30.70.330">
    <property type="match status" value="1"/>
</dbReference>
<evidence type="ECO:0000313" key="8">
    <source>
        <dbReference type="Proteomes" id="UP000000226"/>
    </source>
</evidence>
<dbReference type="GO" id="GO:0005681">
    <property type="term" value="C:spliceosomal complex"/>
    <property type="evidence" value="ECO:0007669"/>
    <property type="project" value="UniProtKB-KW"/>
</dbReference>
<dbReference type="InterPro" id="IPR000504">
    <property type="entry name" value="RRM_dom"/>
</dbReference>
<dbReference type="Pfam" id="PF00076">
    <property type="entry name" value="RRM_1"/>
    <property type="match status" value="1"/>
</dbReference>
<accession>V7ALG0</accession>
<dbReference type="STRING" id="3885.V7ALG0"/>
<proteinExistence type="predicted"/>